<feature type="non-terminal residue" evidence="1">
    <location>
        <position position="697"/>
    </location>
</feature>
<protein>
    <submittedName>
        <fullName evidence="1">Uncharacterized protein</fullName>
    </submittedName>
</protein>
<gene>
    <name evidence="1" type="ORF">B2A_02772</name>
</gene>
<proteinExistence type="predicted"/>
<name>T1C8F6_9ZZZZ</name>
<reference evidence="1" key="2">
    <citation type="journal article" date="2014" name="ISME J.">
        <title>Microbial stratification in low pH oxic and suboxic macroscopic growths along an acid mine drainage.</title>
        <authorList>
            <person name="Mendez-Garcia C."/>
            <person name="Mesa V."/>
            <person name="Sprenger R.R."/>
            <person name="Richter M."/>
            <person name="Diez M.S."/>
            <person name="Solano J."/>
            <person name="Bargiela R."/>
            <person name="Golyshina O.V."/>
            <person name="Manteca A."/>
            <person name="Ramos J.L."/>
            <person name="Gallego J.R."/>
            <person name="Llorente I."/>
            <person name="Martins Dos Santos V.A."/>
            <person name="Jensen O.N."/>
            <person name="Pelaez A.I."/>
            <person name="Sanchez J."/>
            <person name="Ferrer M."/>
        </authorList>
    </citation>
    <scope>NUCLEOTIDE SEQUENCE</scope>
</reference>
<dbReference type="AlphaFoldDB" id="T1C8F6"/>
<dbReference type="EMBL" id="AUZZ01001890">
    <property type="protein sequence ID" value="EQD62515.1"/>
    <property type="molecule type" value="Genomic_DNA"/>
</dbReference>
<sequence length="697" mass="75756">MLLILVIAITIAAVFLYAYLQLTSLLHVLPAPTKAVVLIPHIAASITSSNLLYYDSGISLVPYFMLSYSTNNVSTLYVNATLYSRPTPSGIYVLSSPNECVSCSNYSSIVRNISGYLRDYGIIGGSSNISTINLGNVGTIPNDSVLIILSGLLPEQLLSPVNSSSTANNSQLSNLLDKGTSIIYVGRAFSEVVGSGSIVLPNINLPSYLASFSTSYNASLAKLYRSEPMKNFFFYNNTFDFSSGNTFGALTYVNFANGSIVAFSNYPDSVSAKSLSNGIAKAIAESFWIPHYATGYEAINVSNATSASGPIGIALANTNISTTSGVTGRLNSSFARIILYQNNSFVAGNHTTYTYLSYLPTYQLNGSMSIPTTVIPGQTIHTAMTIYTHTAKQVYLEPHITVYNLTGVEVQTLPVPFVTATGNFTFIQPINVSFPPGGYVVSLQSAAGTDYASSYVVVPPINITAPIANFSGNSFVLNIKSAGFPVSGVYYNISLDNKYAQHGMINNGAITYTLPKGTPEIYGKLNFSISMLSSNFTYSLVNKPISITISGRDIDLVIVLVVVILLVTVVRTPARDEFYIDIPAMPKQNVVNITLKAREVVSTFDKLNSYYRWRYMPLSKDEIKTAVANNLRNNGIPISLTYSNVEVILDQLMNAGYVVSLDELYAPKEWLDKSGHDMQYLATFKKLRMWLVTHAFL</sequence>
<comment type="caution">
    <text evidence="1">The sequence shown here is derived from an EMBL/GenBank/DDBJ whole genome shotgun (WGS) entry which is preliminary data.</text>
</comment>
<organism evidence="1">
    <name type="scientific">mine drainage metagenome</name>
    <dbReference type="NCBI Taxonomy" id="410659"/>
    <lineage>
        <taxon>unclassified sequences</taxon>
        <taxon>metagenomes</taxon>
        <taxon>ecological metagenomes</taxon>
    </lineage>
</organism>
<reference evidence="1" key="1">
    <citation type="submission" date="2013-08" db="EMBL/GenBank/DDBJ databases">
        <authorList>
            <person name="Mendez C."/>
            <person name="Richter M."/>
            <person name="Ferrer M."/>
            <person name="Sanchez J."/>
        </authorList>
    </citation>
    <scope>NUCLEOTIDE SEQUENCE</scope>
</reference>
<evidence type="ECO:0000313" key="1">
    <source>
        <dbReference type="EMBL" id="EQD62515.1"/>
    </source>
</evidence>
<accession>T1C8F6</accession>